<dbReference type="InterPro" id="IPR052340">
    <property type="entry name" value="RNase_Y/CdgJ"/>
</dbReference>
<gene>
    <name evidence="2" type="ORF">OTERR_28300</name>
</gene>
<dbReference type="Pfam" id="PF08668">
    <property type="entry name" value="HDOD"/>
    <property type="match status" value="1"/>
</dbReference>
<reference evidence="2 3" key="1">
    <citation type="submission" date="2017-07" db="EMBL/GenBank/DDBJ databases">
        <title>Complete genome sequence of Oryzomicrobium terrae TPP412.</title>
        <authorList>
            <person name="Chiu L.-W."/>
            <person name="Lo K.-J."/>
            <person name="Tsai Y.-M."/>
            <person name="Lin S.-S."/>
            <person name="Kuo C.-H."/>
            <person name="Liu C.-T."/>
        </authorList>
    </citation>
    <scope>NUCLEOTIDE SEQUENCE [LARGE SCALE GENOMIC DNA]</scope>
    <source>
        <strain evidence="2 3">TPP412</strain>
    </source>
</reference>
<feature type="domain" description="HDOD" evidence="1">
    <location>
        <begin position="18"/>
        <end position="211"/>
    </location>
</feature>
<dbReference type="EMBL" id="CP022579">
    <property type="protein sequence ID" value="QEL66306.1"/>
    <property type="molecule type" value="Genomic_DNA"/>
</dbReference>
<evidence type="ECO:0000259" key="1">
    <source>
        <dbReference type="PROSITE" id="PS51833"/>
    </source>
</evidence>
<evidence type="ECO:0000313" key="2">
    <source>
        <dbReference type="EMBL" id="QEL66306.1"/>
    </source>
</evidence>
<accession>A0A5C1EBS1</accession>
<dbReference type="InterPro" id="IPR013976">
    <property type="entry name" value="HDOD"/>
</dbReference>
<dbReference type="PROSITE" id="PS51833">
    <property type="entry name" value="HDOD"/>
    <property type="match status" value="1"/>
</dbReference>
<dbReference type="SUPFAM" id="SSF109604">
    <property type="entry name" value="HD-domain/PDEase-like"/>
    <property type="match status" value="1"/>
</dbReference>
<dbReference type="RefSeq" id="WP_054620314.1">
    <property type="nucleotide sequence ID" value="NZ_CP022579.1"/>
</dbReference>
<keyword evidence="3" id="KW-1185">Reference proteome</keyword>
<dbReference type="Proteomes" id="UP000323671">
    <property type="component" value="Chromosome"/>
</dbReference>
<dbReference type="PANTHER" id="PTHR33525:SF6">
    <property type="entry name" value="HDOD DOMAIN-CONTAINING PROTEIN"/>
    <property type="match status" value="1"/>
</dbReference>
<evidence type="ECO:0000313" key="3">
    <source>
        <dbReference type="Proteomes" id="UP000323671"/>
    </source>
</evidence>
<organism evidence="2 3">
    <name type="scientific">Oryzomicrobium terrae</name>
    <dbReference type="NCBI Taxonomy" id="1735038"/>
    <lineage>
        <taxon>Bacteria</taxon>
        <taxon>Pseudomonadati</taxon>
        <taxon>Pseudomonadota</taxon>
        <taxon>Betaproteobacteria</taxon>
        <taxon>Rhodocyclales</taxon>
        <taxon>Rhodocyclaceae</taxon>
        <taxon>Oryzomicrobium</taxon>
    </lineage>
</organism>
<protein>
    <recommendedName>
        <fullName evidence="1">HDOD domain-containing protein</fullName>
    </recommendedName>
</protein>
<dbReference type="Gene3D" id="1.10.3210.10">
    <property type="entry name" value="Hypothetical protein af1432"/>
    <property type="match status" value="1"/>
</dbReference>
<dbReference type="KEGG" id="otr:OTERR_28300"/>
<proteinExistence type="predicted"/>
<dbReference type="AlphaFoldDB" id="A0A5C1EBS1"/>
<dbReference type="PANTHER" id="PTHR33525">
    <property type="match status" value="1"/>
</dbReference>
<name>A0A5C1EBS1_9RHOO</name>
<sequence length="288" mass="31534">MPAIDERQIDTLLKGVQIPPCPAILNQLSREMEHEAVSLPRVSRLINQDVALAAGVLKIANSPLFGGRQVGSVNEALSLLGLKNVFNLVINQLVRNIQAAGERPPAMARFWDSAAYTATVCAMLAAQLPGTSRETAYSFGLFRDCGMPLLMQKYADYKDVLKRANATEGLRYTQVEDAAYGTNHAVVGYLFARQWGLSDVICQAILSHHDFVSLDHEAGLPDETCTLIALNLLAERIVNLFLRVNDEAEWLKGKHAACTFFGLAEQDLDDIVDDALVRLEQARAAKAA</sequence>